<keyword evidence="6" id="KW-1185">Reference proteome</keyword>
<keyword evidence="2" id="KW-0812">Transmembrane</keyword>
<keyword evidence="3" id="KW-0732">Signal</keyword>
<feature type="transmembrane region" description="Helical" evidence="2">
    <location>
        <begin position="483"/>
        <end position="502"/>
    </location>
</feature>
<feature type="compositionally biased region" description="Basic and acidic residues" evidence="1">
    <location>
        <begin position="1104"/>
        <end position="1113"/>
    </location>
</feature>
<dbReference type="STRING" id="27349.A0A0L6UN55"/>
<dbReference type="GO" id="GO:0055085">
    <property type="term" value="P:transmembrane transport"/>
    <property type="evidence" value="ECO:0007669"/>
    <property type="project" value="TreeGrafter"/>
</dbReference>
<accession>A0A0L6UN55</accession>
<evidence type="ECO:0000256" key="2">
    <source>
        <dbReference type="SAM" id="Phobius"/>
    </source>
</evidence>
<dbReference type="EMBL" id="LAVV01009801">
    <property type="protein sequence ID" value="KNZ49963.1"/>
    <property type="molecule type" value="Genomic_DNA"/>
</dbReference>
<organism evidence="5 6">
    <name type="scientific">Puccinia sorghi</name>
    <dbReference type="NCBI Taxonomy" id="27349"/>
    <lineage>
        <taxon>Eukaryota</taxon>
        <taxon>Fungi</taxon>
        <taxon>Dikarya</taxon>
        <taxon>Basidiomycota</taxon>
        <taxon>Pucciniomycotina</taxon>
        <taxon>Pucciniomycetes</taxon>
        <taxon>Pucciniales</taxon>
        <taxon>Pucciniaceae</taxon>
        <taxon>Puccinia</taxon>
    </lineage>
</organism>
<dbReference type="AlphaFoldDB" id="A0A0L6UN55"/>
<dbReference type="GO" id="GO:0016020">
    <property type="term" value="C:membrane"/>
    <property type="evidence" value="ECO:0007669"/>
    <property type="project" value="TreeGrafter"/>
</dbReference>
<feature type="region of interest" description="Disordered" evidence="1">
    <location>
        <begin position="758"/>
        <end position="805"/>
    </location>
</feature>
<feature type="compositionally biased region" description="Low complexity" evidence="1">
    <location>
        <begin position="939"/>
        <end position="951"/>
    </location>
</feature>
<sequence>MLLLLLLLLLLAWNSTAEPLTITTSFQSNQANQISFTKAYIQLDQQQELLRIILIGNALEQSTGYSPQTNFLATLITETAILNFQSTNNQSALCESIRTPTNPNKGCPYGPGQIALGVQLPIPSLAHYPFITIKTQLQLLDSSTPPLNLASIQINASPHNSNSIYLKLLSFIPITIIITYLIISCSARLWAAIISEQLNREAQAAATISSLHPTHYHHHHITLSSVWWLFWSGQTLLLSGPLLRFSTPATSDILNHLQFISLIGLISVQWPDFIYPILTQSAWSTLIFNNTLFHTNTDHPNPLTTPPYDPPQAFVTQFDTPTSPLYLDRNLPNLLLNYPDDLPQGLPRWATTIGIIPHHLFGVAISVFAICCALIALFSALSYLLALISTLIYSLIHSSQSAQPDSAILTNNSQQEDVDDGQVPKTTPTTINRLFHPSSKSQPDNNNKHSLVHSIFSDHGLEKPSSSPWPPISHHFALLQGNLLRLFILFYLPLVVFSSYQLTLIHTAPTVTVIIAACVLAACAIIPIVQLCRLRNRPTQELIDTPTLLLTLGPLYNMYDDHNRMFMGVRFASSFIVGLVIGTAQSHGIVQAVVLLVAELTETMLTSLWLPWGDGAAMAPLTFICSVSRIITAVILVVMTPVVGVGSLASGWLAYVVLLVLGGILAILFCVLLVKLVELLLRLVAHIPFDETRSTRAGGLRGAWRRWDRTASRSSRHGRAAAIAARRHRRRLARRKSEGSTKFTLKGVRRASVFSTLNSHHHLPSPSHGDKSTAAQEQHQASSLSPGFVTMNDEDGNIMSAMSQGPWVRPPVSEAMYGSANSGRLASPASHPVGHQSLALPPMTGYPSQSSAPSSGFAVVRGGRATEKTPYQMHNDGRNSWRAPRLPHDYPPSHNGHHHDDKSPSLDFSVHHSAPPVFYQANNTLNGSRTTTNLFENTPFPLSSSSDQSSPRRPRSRHDAGRHRPRRSQAKKATGILGIFRRGRGNPSSCSDSSSSSSSSSCCSSSSSSEDSHNGEEWDAGNGPGEKGTGRGVTEKLRGIMGGLGGRWRREKQTATPDEQTPSGSAGPANTSFHVVRQPRPRPPPATPTDIPENSSLSQPDPNPSDHHDLQNP</sequence>
<evidence type="ECO:0000313" key="5">
    <source>
        <dbReference type="EMBL" id="KNZ49963.1"/>
    </source>
</evidence>
<feature type="compositionally biased region" description="Polar residues" evidence="1">
    <location>
        <begin position="920"/>
        <end position="936"/>
    </location>
</feature>
<feature type="domain" description="TRP C-terminal" evidence="4">
    <location>
        <begin position="474"/>
        <end position="681"/>
    </location>
</feature>
<dbReference type="InterPro" id="IPR010308">
    <property type="entry name" value="TRP_C"/>
</dbReference>
<evidence type="ECO:0000256" key="3">
    <source>
        <dbReference type="SAM" id="SignalP"/>
    </source>
</evidence>
<dbReference type="VEuPathDB" id="FungiDB:VP01_466g6"/>
<feature type="transmembrane region" description="Helical" evidence="2">
    <location>
        <begin position="652"/>
        <end position="674"/>
    </location>
</feature>
<feature type="transmembrane region" description="Helical" evidence="2">
    <location>
        <begin position="508"/>
        <end position="529"/>
    </location>
</feature>
<dbReference type="Pfam" id="PF06011">
    <property type="entry name" value="TRP"/>
    <property type="match status" value="1"/>
</dbReference>
<evidence type="ECO:0000256" key="1">
    <source>
        <dbReference type="SAM" id="MobiDB-lite"/>
    </source>
</evidence>
<protein>
    <recommendedName>
        <fullName evidence="4">TRP C-terminal domain-containing protein</fullName>
    </recommendedName>
</protein>
<comment type="caution">
    <text evidence="5">The sequence shown here is derived from an EMBL/GenBank/DDBJ whole genome shotgun (WGS) entry which is preliminary data.</text>
</comment>
<feature type="transmembrane region" description="Helical" evidence="2">
    <location>
        <begin position="619"/>
        <end position="640"/>
    </location>
</feature>
<dbReference type="OrthoDB" id="5312224at2759"/>
<feature type="region of interest" description="Disordered" evidence="1">
    <location>
        <begin position="817"/>
        <end position="1113"/>
    </location>
</feature>
<reference evidence="5 6" key="1">
    <citation type="submission" date="2015-08" db="EMBL/GenBank/DDBJ databases">
        <title>Next Generation Sequencing and Analysis of the Genome of Puccinia sorghi L Schw, the Causal Agent of Maize Common Rust.</title>
        <authorList>
            <person name="Rochi L."/>
            <person name="Burguener G."/>
            <person name="Darino M."/>
            <person name="Turjanski A."/>
            <person name="Kreff E."/>
            <person name="Dieguez M.J."/>
            <person name="Sacco F."/>
        </authorList>
    </citation>
    <scope>NUCLEOTIDE SEQUENCE [LARGE SCALE GENOMIC DNA]</scope>
    <source>
        <strain evidence="5 6">RO10H11247</strain>
    </source>
</reference>
<feature type="transmembrane region" description="Helical" evidence="2">
    <location>
        <begin position="360"/>
        <end position="393"/>
    </location>
</feature>
<feature type="compositionally biased region" description="Polar residues" evidence="1">
    <location>
        <begin position="773"/>
        <end position="785"/>
    </location>
</feature>
<feature type="compositionally biased region" description="Low complexity" evidence="1">
    <location>
        <begin position="988"/>
        <end position="1009"/>
    </location>
</feature>
<feature type="transmembrane region" description="Helical" evidence="2">
    <location>
        <begin position="571"/>
        <end position="598"/>
    </location>
</feature>
<gene>
    <name evidence="5" type="ORF">VP01_466g6</name>
</gene>
<dbReference type="InterPro" id="IPR040241">
    <property type="entry name" value="TRP_Flc/Pkd2-like"/>
</dbReference>
<feature type="chain" id="PRO_5005567548" description="TRP C-terminal domain-containing protein" evidence="3">
    <location>
        <begin position="18"/>
        <end position="1113"/>
    </location>
</feature>
<dbReference type="PANTHER" id="PTHR31145:SF6">
    <property type="entry name" value="INTEGRAL MEMBRANE PROTEIN (AFU_ORTHOLOGUE AFUA_7G01610)"/>
    <property type="match status" value="1"/>
</dbReference>
<dbReference type="PANTHER" id="PTHR31145">
    <property type="entry name" value="INTEGRAL MEMBRANE PROTEIN (AFU_ORTHOLOGUE AFUA_7G01610)"/>
    <property type="match status" value="1"/>
</dbReference>
<proteinExistence type="predicted"/>
<feature type="compositionally biased region" description="Gly residues" evidence="1">
    <location>
        <begin position="1022"/>
        <end position="1031"/>
    </location>
</feature>
<name>A0A0L6UN55_9BASI</name>
<dbReference type="Proteomes" id="UP000037035">
    <property type="component" value="Unassembled WGS sequence"/>
</dbReference>
<keyword evidence="2" id="KW-1133">Transmembrane helix</keyword>
<feature type="compositionally biased region" description="Basic residues" evidence="1">
    <location>
        <begin position="952"/>
        <end position="970"/>
    </location>
</feature>
<feature type="compositionally biased region" description="Polar residues" evidence="1">
    <location>
        <begin position="1054"/>
        <end position="1073"/>
    </location>
</feature>
<keyword evidence="2" id="KW-0472">Membrane</keyword>
<evidence type="ECO:0000313" key="6">
    <source>
        <dbReference type="Proteomes" id="UP000037035"/>
    </source>
</evidence>
<feature type="signal peptide" evidence="3">
    <location>
        <begin position="1"/>
        <end position="17"/>
    </location>
</feature>
<evidence type="ECO:0000259" key="4">
    <source>
        <dbReference type="Pfam" id="PF06011"/>
    </source>
</evidence>